<accession>A0ABN6GFG6</accession>
<keyword evidence="4" id="KW-0614">Plasmid</keyword>
<sequence>MRRSTLELDPSVALSAWSETTAANADPWTHYACKLVTPLYGGGVRAAEVDTSMPIRAAGIRGQLRFWWRIVAGPFASPEAMFQREAAIWGGIASSGPSASRVAARVKAKPVQAMHLSAKSQVAGLPAYGLILDPGADPILLKSGYPFELFVRCASDLTPRQHDEVQTALRWWASFGGVGARTRRGFGAVQVGMLQPVTPEEVAEYGGRLCVAASGSNEIDAWETSVKKLQRFRQGPNLGRNPGQGNRPGRSRWPEPDTIRRQTRRHAKNHDPEHPVDGVYPRAWFGLPIIFHFKDADEPSDSTLIPDGERDRMASPLILRPYWSGQKWHPSALLLPGWERRATELRVGFGNGPFRRAWPSDSAERARLAAQIQPMAGRGDDPLTAFMDYFKQD</sequence>
<feature type="compositionally biased region" description="Low complexity" evidence="2">
    <location>
        <begin position="234"/>
        <end position="248"/>
    </location>
</feature>
<dbReference type="InterPro" id="IPR005537">
    <property type="entry name" value="RAMP_III_fam"/>
</dbReference>
<name>A0ABN6GFG6_9GAMM</name>
<dbReference type="NCBIfam" id="TIGR01894">
    <property type="entry name" value="cas_TM1795_cmr1"/>
    <property type="match status" value="1"/>
</dbReference>
<evidence type="ECO:0000313" key="5">
    <source>
        <dbReference type="Proteomes" id="UP000680679"/>
    </source>
</evidence>
<geneLocation type="plasmid" evidence="4 5">
    <name>pAt1</name>
</geneLocation>
<evidence type="ECO:0000313" key="4">
    <source>
        <dbReference type="EMBL" id="BCU08374.1"/>
    </source>
</evidence>
<dbReference type="Proteomes" id="UP000680679">
    <property type="component" value="Plasmid pAt1"/>
</dbReference>
<dbReference type="Pfam" id="PF03787">
    <property type="entry name" value="RAMPs"/>
    <property type="match status" value="1"/>
</dbReference>
<keyword evidence="1" id="KW-0051">Antiviral defense</keyword>
<protein>
    <submittedName>
        <fullName evidence="4">Type III-B CRISPR module RAMP protein Cmr1</fullName>
    </submittedName>
</protein>
<evidence type="ECO:0000256" key="2">
    <source>
        <dbReference type="SAM" id="MobiDB-lite"/>
    </source>
</evidence>
<feature type="domain" description="CRISPR type III-associated protein" evidence="3">
    <location>
        <begin position="33"/>
        <end position="189"/>
    </location>
</feature>
<dbReference type="EMBL" id="AP024564">
    <property type="protein sequence ID" value="BCU08374.1"/>
    <property type="molecule type" value="Genomic_DNA"/>
</dbReference>
<organism evidence="4 5">
    <name type="scientific">Allochromatium tepidum</name>
    <dbReference type="NCBI Taxonomy" id="553982"/>
    <lineage>
        <taxon>Bacteria</taxon>
        <taxon>Pseudomonadati</taxon>
        <taxon>Pseudomonadota</taxon>
        <taxon>Gammaproteobacteria</taxon>
        <taxon>Chromatiales</taxon>
        <taxon>Chromatiaceae</taxon>
        <taxon>Allochromatium</taxon>
    </lineage>
</organism>
<gene>
    <name evidence="4" type="ORF">Atep_30510</name>
</gene>
<keyword evidence="5" id="KW-1185">Reference proteome</keyword>
<reference evidence="4 5" key="1">
    <citation type="submission" date="2021-04" db="EMBL/GenBank/DDBJ databases">
        <title>Complete genome sequencing of Allochromatium tepidum strain NZ.</title>
        <authorList>
            <person name="Tsukatani Y."/>
            <person name="Mori H."/>
        </authorList>
    </citation>
    <scope>NUCLEOTIDE SEQUENCE [LARGE SCALE GENOMIC DNA]</scope>
    <source>
        <strain evidence="4 5">NZ</strain>
        <plasmid evidence="4 5">pAt1</plasmid>
    </source>
</reference>
<evidence type="ECO:0000259" key="3">
    <source>
        <dbReference type="Pfam" id="PF03787"/>
    </source>
</evidence>
<dbReference type="RefSeq" id="WP_213382266.1">
    <property type="nucleotide sequence ID" value="NZ_AP024564.1"/>
</dbReference>
<feature type="region of interest" description="Disordered" evidence="2">
    <location>
        <begin position="231"/>
        <end position="257"/>
    </location>
</feature>
<evidence type="ECO:0000256" key="1">
    <source>
        <dbReference type="ARBA" id="ARBA00023118"/>
    </source>
</evidence>
<dbReference type="InterPro" id="IPR007522">
    <property type="entry name" value="CRISPR-assoc_prot_TM1795"/>
</dbReference>
<proteinExistence type="predicted"/>